<organism evidence="9 10">
    <name type="scientific">Desulfopila aestuarii DSM 18488</name>
    <dbReference type="NCBI Taxonomy" id="1121416"/>
    <lineage>
        <taxon>Bacteria</taxon>
        <taxon>Pseudomonadati</taxon>
        <taxon>Thermodesulfobacteriota</taxon>
        <taxon>Desulfobulbia</taxon>
        <taxon>Desulfobulbales</taxon>
        <taxon>Desulfocapsaceae</taxon>
        <taxon>Desulfopila</taxon>
    </lineage>
</organism>
<dbReference type="AlphaFoldDB" id="A0A1M7YAH4"/>
<evidence type="ECO:0000256" key="1">
    <source>
        <dbReference type="ARBA" id="ARBA00004167"/>
    </source>
</evidence>
<keyword evidence="10" id="KW-1185">Reference proteome</keyword>
<dbReference type="GO" id="GO:0016020">
    <property type="term" value="C:membrane"/>
    <property type="evidence" value="ECO:0007669"/>
    <property type="project" value="UniProtKB-SubCell"/>
</dbReference>
<keyword evidence="3" id="KW-0732">Signal</keyword>
<keyword evidence="6" id="KW-0175">Coiled coil</keyword>
<reference evidence="9 10" key="1">
    <citation type="submission" date="2016-12" db="EMBL/GenBank/DDBJ databases">
        <authorList>
            <person name="Song W.-J."/>
            <person name="Kurnit D.M."/>
        </authorList>
    </citation>
    <scope>NUCLEOTIDE SEQUENCE [LARGE SCALE GENOMIC DNA]</scope>
    <source>
        <strain evidence="9 10">DSM 18488</strain>
    </source>
</reference>
<evidence type="ECO:0000256" key="6">
    <source>
        <dbReference type="SAM" id="Coils"/>
    </source>
</evidence>
<dbReference type="Pfam" id="PF08239">
    <property type="entry name" value="SH3_3"/>
    <property type="match status" value="1"/>
</dbReference>
<keyword evidence="5 7" id="KW-0472">Membrane</keyword>
<gene>
    <name evidence="9" type="ORF">SAMN02745220_02911</name>
</gene>
<feature type="coiled-coil region" evidence="6">
    <location>
        <begin position="103"/>
        <end position="200"/>
    </location>
</feature>
<evidence type="ECO:0000256" key="2">
    <source>
        <dbReference type="ARBA" id="ARBA00022692"/>
    </source>
</evidence>
<dbReference type="Gene3D" id="2.30.30.40">
    <property type="entry name" value="SH3 Domains"/>
    <property type="match status" value="1"/>
</dbReference>
<evidence type="ECO:0000256" key="7">
    <source>
        <dbReference type="SAM" id="Phobius"/>
    </source>
</evidence>
<evidence type="ECO:0000313" key="10">
    <source>
        <dbReference type="Proteomes" id="UP000184603"/>
    </source>
</evidence>
<evidence type="ECO:0000313" key="9">
    <source>
        <dbReference type="EMBL" id="SHO49576.1"/>
    </source>
</evidence>
<evidence type="ECO:0000256" key="3">
    <source>
        <dbReference type="ARBA" id="ARBA00022729"/>
    </source>
</evidence>
<dbReference type="EMBL" id="FRFE01000014">
    <property type="protein sequence ID" value="SHO49576.1"/>
    <property type="molecule type" value="Genomic_DNA"/>
</dbReference>
<sequence>MRREQQSFKAMCHRLSLTMPIVMILFLVLFCADNTMAVTRYVKPSGEAVVRTGQGNQYKIVGVVKEGNSVEMVEENEDYALVRLSNGVEGWMLRRFLKNEPPLDALVDQLRKEKEVLQQKETEATLKIEEMTTMLETARTDLDMLVAERDKVVTDFQTLQRDTADVMKIRNDMQKTAEENRQLVEKIVVLEAENNQMKKDRTVNWFLAGGGVLVFGIALGKMPSPSRRRKSSLLS</sequence>
<accession>A0A1M7YAH4</accession>
<dbReference type="STRING" id="1121416.SAMN02745220_02911"/>
<dbReference type="NCBIfam" id="TIGR04211">
    <property type="entry name" value="SH3_and_anchor"/>
    <property type="match status" value="1"/>
</dbReference>
<evidence type="ECO:0000256" key="4">
    <source>
        <dbReference type="ARBA" id="ARBA00022989"/>
    </source>
</evidence>
<protein>
    <submittedName>
        <fullName evidence="9">SH3 domain protein</fullName>
    </submittedName>
</protein>
<feature type="transmembrane region" description="Helical" evidence="7">
    <location>
        <begin position="203"/>
        <end position="220"/>
    </location>
</feature>
<proteinExistence type="predicted"/>
<keyword evidence="2 7" id="KW-0812">Transmembrane</keyword>
<dbReference type="InterPro" id="IPR016476">
    <property type="entry name" value="SH3_dom_pro"/>
</dbReference>
<comment type="subcellular location">
    <subcellularLocation>
        <location evidence="1">Membrane</location>
        <topology evidence="1">Single-pass membrane protein</topology>
    </subcellularLocation>
</comment>
<keyword evidence="4 7" id="KW-1133">Transmembrane helix</keyword>
<dbReference type="SMART" id="SM00287">
    <property type="entry name" value="SH3b"/>
    <property type="match status" value="1"/>
</dbReference>
<dbReference type="Proteomes" id="UP000184603">
    <property type="component" value="Unassembled WGS sequence"/>
</dbReference>
<dbReference type="PROSITE" id="PS51781">
    <property type="entry name" value="SH3B"/>
    <property type="match status" value="1"/>
</dbReference>
<feature type="domain" description="SH3b" evidence="8">
    <location>
        <begin position="37"/>
        <end position="101"/>
    </location>
</feature>
<name>A0A1M7YAH4_9BACT</name>
<evidence type="ECO:0000259" key="8">
    <source>
        <dbReference type="PROSITE" id="PS51781"/>
    </source>
</evidence>
<evidence type="ECO:0000256" key="5">
    <source>
        <dbReference type="ARBA" id="ARBA00023136"/>
    </source>
</evidence>
<dbReference type="InterPro" id="IPR003646">
    <property type="entry name" value="SH3-like_bac-type"/>
</dbReference>